<protein>
    <recommendedName>
        <fullName evidence="3 9">Protein farnesyltransferase subunit beta</fullName>
        <shortName evidence="9">FTase-beta</shortName>
        <ecNumber evidence="2 9">2.5.1.58</ecNumber>
    </recommendedName>
</protein>
<dbReference type="OrthoDB" id="10261146at2759"/>
<sequence>MGVILRDNEEMQLCEYKDDDFPTDSSILQILTEGEVRTEFLRYTEDSPIQLPLASAELRKIHHVDFSRRALNYLSSKCEPLDSSRPWLCYWILHSLDLLDYDIPQVFANRAVDTLSRMQSPTGGFAGGPGQMPHLANTYAAVNALTIIGTPEAYSIIDRPKLLDFLLHVKQPDGSFTMHEGGETDVRGTYCALAVATITNILTPELTEGVAEFVARCQTYQGGIGGYPGVEAHGGYAFCGLAALEILNRIDLLDMETFIKWSAMRQMSIEGGFQGRTNKLVDGCYSFWMGGVFPIIAKHLGSTSKGAEDLEYAFDQTAIQEYMVVACQGKNGGLRDKPSKSPDYYHTCYGLSGISLSQHHISFRHDLKDIAPNGLSSLLWYKVAGKECVAGSSRNLIAATHPILNVRMEKAKQAILHFYGEAAEKVVQRLETPQ</sequence>
<comment type="caution">
    <text evidence="11">The sequence shown here is derived from an EMBL/GenBank/DDBJ whole genome shotgun (WGS) entry which is preliminary data.</text>
</comment>
<organism evidence="11 12">
    <name type="scientific">Lunasporangiospora selenospora</name>
    <dbReference type="NCBI Taxonomy" id="979761"/>
    <lineage>
        <taxon>Eukaryota</taxon>
        <taxon>Fungi</taxon>
        <taxon>Fungi incertae sedis</taxon>
        <taxon>Mucoromycota</taxon>
        <taxon>Mortierellomycotina</taxon>
        <taxon>Mortierellomycetes</taxon>
        <taxon>Mortierellales</taxon>
        <taxon>Mortierellaceae</taxon>
        <taxon>Lunasporangiospora</taxon>
    </lineage>
</organism>
<dbReference type="CDD" id="cd02893">
    <property type="entry name" value="FTase"/>
    <property type="match status" value="1"/>
</dbReference>
<comment type="catalytic activity">
    <reaction evidence="9">
        <text>L-cysteinyl-[protein] + (2E,6E)-farnesyl diphosphate = S-(2E,6E)-farnesyl-L-cysteinyl-[protein] + diphosphate</text>
        <dbReference type="Rhea" id="RHEA:13345"/>
        <dbReference type="Rhea" id="RHEA-COMP:10131"/>
        <dbReference type="Rhea" id="RHEA-COMP:11535"/>
        <dbReference type="ChEBI" id="CHEBI:29950"/>
        <dbReference type="ChEBI" id="CHEBI:33019"/>
        <dbReference type="ChEBI" id="CHEBI:86019"/>
        <dbReference type="ChEBI" id="CHEBI:175763"/>
    </reaction>
</comment>
<dbReference type="GO" id="GO:0005965">
    <property type="term" value="C:protein farnesyltransferase complex"/>
    <property type="evidence" value="ECO:0007669"/>
    <property type="project" value="UniProtKB-UniRule"/>
</dbReference>
<dbReference type="Pfam" id="PF00432">
    <property type="entry name" value="Prenyltrans"/>
    <property type="match status" value="1"/>
</dbReference>
<dbReference type="GO" id="GO:0004660">
    <property type="term" value="F:protein farnesyltransferase activity"/>
    <property type="evidence" value="ECO:0007669"/>
    <property type="project" value="UniProtKB-UniRule"/>
</dbReference>
<accession>A0A9P6FX62</accession>
<dbReference type="InterPro" id="IPR001330">
    <property type="entry name" value="Prenyltrans"/>
</dbReference>
<dbReference type="EC" id="2.5.1.58" evidence="2 9"/>
<dbReference type="InterPro" id="IPR045089">
    <property type="entry name" value="PGGT1B-like"/>
</dbReference>
<dbReference type="EMBL" id="JAABOA010000677">
    <property type="protein sequence ID" value="KAF9583515.1"/>
    <property type="molecule type" value="Genomic_DNA"/>
</dbReference>
<keyword evidence="7" id="KW-0677">Repeat</keyword>
<comment type="subunit">
    <text evidence="9">Heterodimer of an alpha and a beta subunit.</text>
</comment>
<feature type="domain" description="Prenyltransferase alpha-alpha toroid" evidence="10">
    <location>
        <begin position="59"/>
        <end position="406"/>
    </location>
</feature>
<evidence type="ECO:0000256" key="1">
    <source>
        <dbReference type="ARBA" id="ARBA00010497"/>
    </source>
</evidence>
<evidence type="ECO:0000256" key="4">
    <source>
        <dbReference type="ARBA" id="ARBA00022602"/>
    </source>
</evidence>
<evidence type="ECO:0000259" key="10">
    <source>
        <dbReference type="Pfam" id="PF00432"/>
    </source>
</evidence>
<evidence type="ECO:0000256" key="3">
    <source>
        <dbReference type="ARBA" id="ARBA00015798"/>
    </source>
</evidence>
<gene>
    <name evidence="11" type="ORF">BGW38_009296</name>
</gene>
<evidence type="ECO:0000313" key="11">
    <source>
        <dbReference type="EMBL" id="KAF9583515.1"/>
    </source>
</evidence>
<keyword evidence="6 9" id="KW-0479">Metal-binding</keyword>
<evidence type="ECO:0000256" key="2">
    <source>
        <dbReference type="ARBA" id="ARBA00012702"/>
    </source>
</evidence>
<dbReference type="PANTHER" id="PTHR11774">
    <property type="entry name" value="GERANYLGERANYL TRANSFERASE TYPE BETA SUBUNIT"/>
    <property type="match status" value="1"/>
</dbReference>
<dbReference type="Gene3D" id="1.50.10.20">
    <property type="match status" value="1"/>
</dbReference>
<evidence type="ECO:0000256" key="5">
    <source>
        <dbReference type="ARBA" id="ARBA00022679"/>
    </source>
</evidence>
<dbReference type="GO" id="GO:0097354">
    <property type="term" value="P:prenylation"/>
    <property type="evidence" value="ECO:0007669"/>
    <property type="project" value="UniProtKB-UniRule"/>
</dbReference>
<dbReference type="SUPFAM" id="SSF48239">
    <property type="entry name" value="Terpenoid cyclases/Protein prenyltransferases"/>
    <property type="match status" value="1"/>
</dbReference>
<dbReference type="PANTHER" id="PTHR11774:SF6">
    <property type="entry name" value="PROTEIN FARNESYLTRANSFERASE SUBUNIT BETA"/>
    <property type="match status" value="1"/>
</dbReference>
<evidence type="ECO:0000256" key="8">
    <source>
        <dbReference type="ARBA" id="ARBA00022833"/>
    </source>
</evidence>
<dbReference type="Proteomes" id="UP000780801">
    <property type="component" value="Unassembled WGS sequence"/>
</dbReference>
<dbReference type="InterPro" id="IPR008930">
    <property type="entry name" value="Terpenoid_cyclase/PrenylTrfase"/>
</dbReference>
<dbReference type="GO" id="GO:0008270">
    <property type="term" value="F:zinc ion binding"/>
    <property type="evidence" value="ECO:0007669"/>
    <property type="project" value="UniProtKB-UniRule"/>
</dbReference>
<evidence type="ECO:0000313" key="12">
    <source>
        <dbReference type="Proteomes" id="UP000780801"/>
    </source>
</evidence>
<keyword evidence="4 9" id="KW-0637">Prenyltransferase</keyword>
<proteinExistence type="inferred from homology"/>
<evidence type="ECO:0000256" key="6">
    <source>
        <dbReference type="ARBA" id="ARBA00022723"/>
    </source>
</evidence>
<dbReference type="InterPro" id="IPR026872">
    <property type="entry name" value="FTB"/>
</dbReference>
<comment type="cofactor">
    <cofactor evidence="9">
        <name>Zn(2+)</name>
        <dbReference type="ChEBI" id="CHEBI:29105"/>
    </cofactor>
    <text evidence="9">Binds 1 zinc ion per subunit.</text>
</comment>
<evidence type="ECO:0000256" key="7">
    <source>
        <dbReference type="ARBA" id="ARBA00022737"/>
    </source>
</evidence>
<reference evidence="11" key="1">
    <citation type="journal article" date="2020" name="Fungal Divers.">
        <title>Resolving the Mortierellaceae phylogeny through synthesis of multi-gene phylogenetics and phylogenomics.</title>
        <authorList>
            <person name="Vandepol N."/>
            <person name="Liber J."/>
            <person name="Desiro A."/>
            <person name="Na H."/>
            <person name="Kennedy M."/>
            <person name="Barry K."/>
            <person name="Grigoriev I.V."/>
            <person name="Miller A.N."/>
            <person name="O'Donnell K."/>
            <person name="Stajich J.E."/>
            <person name="Bonito G."/>
        </authorList>
    </citation>
    <scope>NUCLEOTIDE SEQUENCE</scope>
    <source>
        <strain evidence="11">KOD1015</strain>
    </source>
</reference>
<comment type="similarity">
    <text evidence="1 9">Belongs to the protein prenyltransferase subunit beta family.</text>
</comment>
<comment type="function">
    <text evidence="9">Catalyzes the transfer of a farnesyl moiety from farnesyl diphosphate to a cysteine at the fourth position from the C-terminus of several proteins. The beta subunit is responsible for peptide-binding.</text>
</comment>
<keyword evidence="12" id="KW-1185">Reference proteome</keyword>
<keyword evidence="5 9" id="KW-0808">Transferase</keyword>
<keyword evidence="8 9" id="KW-0862">Zinc</keyword>
<dbReference type="AlphaFoldDB" id="A0A9P6FX62"/>
<evidence type="ECO:0000256" key="9">
    <source>
        <dbReference type="RuleBase" id="RU365056"/>
    </source>
</evidence>
<name>A0A9P6FX62_9FUNG</name>